<evidence type="ECO:0000313" key="3">
    <source>
        <dbReference type="Proteomes" id="UP000008120"/>
    </source>
</evidence>
<dbReference type="Proteomes" id="UP000008120">
    <property type="component" value="Chromosome"/>
</dbReference>
<dbReference type="InterPro" id="IPR007712">
    <property type="entry name" value="RelE/ParE_toxin"/>
</dbReference>
<dbReference type="InterPro" id="IPR052747">
    <property type="entry name" value="TA_system_RelE_toxin"/>
</dbReference>
<dbReference type="InterPro" id="IPR035093">
    <property type="entry name" value="RelE/ParE_toxin_dom_sf"/>
</dbReference>
<name>E6N417_CALS0</name>
<dbReference type="Pfam" id="PF05016">
    <property type="entry name" value="ParE_toxin"/>
    <property type="match status" value="1"/>
</dbReference>
<protein>
    <submittedName>
        <fullName evidence="2">Plasmid stabilization system protein</fullName>
    </submittedName>
</protein>
<sequence length="66" mass="8013">MKYRVVLSRRAYRTLETLDKTVRKRIVEKLDELGDNPYPRGCIKIHEKNDIYRIKVGDYRVLYNIK</sequence>
<accession>E6N417</accession>
<dbReference type="PANTHER" id="PTHR38813:SF1">
    <property type="entry name" value="TOXIN RELE1-RELATED"/>
    <property type="match status" value="1"/>
</dbReference>
<evidence type="ECO:0000256" key="1">
    <source>
        <dbReference type="ARBA" id="ARBA00022649"/>
    </source>
</evidence>
<dbReference type="AlphaFoldDB" id="E6N417"/>
<dbReference type="PANTHER" id="PTHR38813">
    <property type="match status" value="1"/>
</dbReference>
<dbReference type="SUPFAM" id="SSF143011">
    <property type="entry name" value="RelE-like"/>
    <property type="match status" value="1"/>
</dbReference>
<reference evidence="2 3" key="1">
    <citation type="journal article" date="2005" name="Environ. Microbiol.">
        <title>Genetic and functional properties of uncultivated thermophilic crenarchaeotes from a subsurface gold mine as revealed by analysis of genome fragments.</title>
        <authorList>
            <person name="Nunoura T."/>
            <person name="Hirayama H."/>
            <person name="Takami H."/>
            <person name="Oida H."/>
            <person name="Nishi S."/>
            <person name="Shimamura S."/>
            <person name="Suzuki Y."/>
            <person name="Inagaki F."/>
            <person name="Takai K."/>
            <person name="Nealson K.H."/>
            <person name="Horikoshi K."/>
        </authorList>
    </citation>
    <scope>NUCLEOTIDE SEQUENCE [LARGE SCALE GENOMIC DNA]</scope>
</reference>
<evidence type="ECO:0000313" key="2">
    <source>
        <dbReference type="EMBL" id="BAJ47036.1"/>
    </source>
</evidence>
<dbReference type="EMBL" id="AP011796">
    <property type="protein sequence ID" value="BAJ47036.1"/>
    <property type="molecule type" value="Genomic_DNA"/>
</dbReference>
<keyword evidence="1" id="KW-1277">Toxin-antitoxin system</keyword>
<reference evidence="2 3" key="2">
    <citation type="journal article" date="2011" name="Nucleic Acids Res.">
        <title>Insights into the evolution of Archaea and eukaryotic protein modifier systems revealed by the genome of a novel archaeal group.</title>
        <authorList>
            <person name="Nunoura T."/>
            <person name="Takaki Y."/>
            <person name="Kakuta J."/>
            <person name="Nishi S."/>
            <person name="Sugahara J."/>
            <person name="Kazama H."/>
            <person name="Chee G."/>
            <person name="Hattori M."/>
            <person name="Kanai A."/>
            <person name="Atomi H."/>
            <person name="Takai K."/>
            <person name="Takami H."/>
        </authorList>
    </citation>
    <scope>NUCLEOTIDE SEQUENCE [LARGE SCALE GENOMIC DNA]</scope>
</reference>
<proteinExistence type="predicted"/>
<gene>
    <name evidence="2" type="ORF">HGMM_F55C09C32</name>
</gene>
<organism evidence="2 3">
    <name type="scientific">Caldiarchaeum subterraneum</name>
    <dbReference type="NCBI Taxonomy" id="311458"/>
    <lineage>
        <taxon>Archaea</taxon>
        <taxon>Nitrososphaerota</taxon>
        <taxon>Candidatus Caldarchaeales</taxon>
        <taxon>Candidatus Caldarchaeaceae</taxon>
        <taxon>Candidatus Caldarchaeum</taxon>
    </lineage>
</organism>
<dbReference type="Gene3D" id="3.30.2310.20">
    <property type="entry name" value="RelE-like"/>
    <property type="match status" value="1"/>
</dbReference>